<dbReference type="Gene3D" id="1.25.40.10">
    <property type="entry name" value="Tetratricopeptide repeat domain"/>
    <property type="match status" value="3"/>
</dbReference>
<feature type="region of interest" description="Disordered" evidence="9">
    <location>
        <begin position="337"/>
        <end position="360"/>
    </location>
</feature>
<dbReference type="SUPFAM" id="SSF48452">
    <property type="entry name" value="TPR-like"/>
    <property type="match status" value="2"/>
</dbReference>
<evidence type="ECO:0000256" key="10">
    <source>
        <dbReference type="SAM" id="SignalP"/>
    </source>
</evidence>
<protein>
    <submittedName>
        <fullName evidence="11">Tetratricopeptide repeat-containing protein</fullName>
    </submittedName>
</protein>
<evidence type="ECO:0000313" key="12">
    <source>
        <dbReference type="Proteomes" id="UP000236728"/>
    </source>
</evidence>
<evidence type="ECO:0000256" key="2">
    <source>
        <dbReference type="ARBA" id="ARBA00022692"/>
    </source>
</evidence>
<name>A0A1H5U8D4_9BACT</name>
<dbReference type="Pfam" id="PF14559">
    <property type="entry name" value="TPR_19"/>
    <property type="match status" value="1"/>
</dbReference>
<organism evidence="11 12">
    <name type="scientific">Bryocella elongata</name>
    <dbReference type="NCBI Taxonomy" id="863522"/>
    <lineage>
        <taxon>Bacteria</taxon>
        <taxon>Pseudomonadati</taxon>
        <taxon>Acidobacteriota</taxon>
        <taxon>Terriglobia</taxon>
        <taxon>Terriglobales</taxon>
        <taxon>Acidobacteriaceae</taxon>
        <taxon>Bryocella</taxon>
    </lineage>
</organism>
<sequence length="360" mass="38520">MIGFMKRHSLIGTASLCAAGILFLGTLATNLTAQSPSTAEAASAPSAAALRKMIDNGRAAEALAQIDALRADGKPHDGLALLAGLADFAKADLPSADKEFATALKEQPGNQEATEMRGLVLVKLGRPADAIPLLEAAAKNNQGGNLRKADPNYALALCYVDTRRYDDARHAFATQFGFAPDGPQAYLLAARMLLRREFVPVALEFAQKAVSLDAALPGAHGLIGEIALAQGRIDDAIREFELERQRSPLEGSTYDRLGDAYNRAGRYDEAQRSLQEAVLLEPNATGPFILLGKTMLKKNDAASAASYLQHAAQMDPANYMTHNLLGQAYRALGRTEQARSETALGEKLQRATEPQLQTAH</sequence>
<dbReference type="GO" id="GO:0016020">
    <property type="term" value="C:membrane"/>
    <property type="evidence" value="ECO:0007669"/>
    <property type="project" value="UniProtKB-SubCell"/>
</dbReference>
<dbReference type="AlphaFoldDB" id="A0A1H5U8D4"/>
<dbReference type="SMART" id="SM00028">
    <property type="entry name" value="TPR"/>
    <property type="match status" value="5"/>
</dbReference>
<keyword evidence="10" id="KW-0732">Signal</keyword>
<dbReference type="Pfam" id="PF13181">
    <property type="entry name" value="TPR_8"/>
    <property type="match status" value="1"/>
</dbReference>
<evidence type="ECO:0000256" key="1">
    <source>
        <dbReference type="ARBA" id="ARBA00004167"/>
    </source>
</evidence>
<keyword evidence="2" id="KW-0812">Transmembrane</keyword>
<evidence type="ECO:0000313" key="11">
    <source>
        <dbReference type="EMBL" id="SEF70698.1"/>
    </source>
</evidence>
<evidence type="ECO:0000256" key="5">
    <source>
        <dbReference type="ARBA" id="ARBA00022989"/>
    </source>
</evidence>
<dbReference type="PANTHER" id="PTHR46208">
    <property type="entry name" value="MITOCHONDRIAL IMPORT RECEPTOR SUBUNIT TOM70"/>
    <property type="match status" value="1"/>
</dbReference>
<proteinExistence type="inferred from homology"/>
<evidence type="ECO:0000256" key="4">
    <source>
        <dbReference type="ARBA" id="ARBA00022803"/>
    </source>
</evidence>
<dbReference type="PROSITE" id="PS50293">
    <property type="entry name" value="TPR_REGION"/>
    <property type="match status" value="1"/>
</dbReference>
<gene>
    <name evidence="11" type="ORF">SAMN05421819_0890</name>
</gene>
<dbReference type="PANTHER" id="PTHR46208:SF1">
    <property type="entry name" value="MITOCHONDRIAL IMPORT RECEPTOR SUBUNIT TOM70"/>
    <property type="match status" value="1"/>
</dbReference>
<reference evidence="11 12" key="1">
    <citation type="submission" date="2016-10" db="EMBL/GenBank/DDBJ databases">
        <authorList>
            <person name="de Groot N.N."/>
        </authorList>
    </citation>
    <scope>NUCLEOTIDE SEQUENCE [LARGE SCALE GENOMIC DNA]</scope>
    <source>
        <strain evidence="11 12">DSM 22489</strain>
    </source>
</reference>
<evidence type="ECO:0000256" key="7">
    <source>
        <dbReference type="ARBA" id="ARBA00038030"/>
    </source>
</evidence>
<keyword evidence="4 8" id="KW-0802">TPR repeat</keyword>
<dbReference type="EMBL" id="FNVA01000001">
    <property type="protein sequence ID" value="SEF70698.1"/>
    <property type="molecule type" value="Genomic_DNA"/>
</dbReference>
<evidence type="ECO:0000256" key="3">
    <source>
        <dbReference type="ARBA" id="ARBA00022737"/>
    </source>
</evidence>
<comment type="similarity">
    <text evidence="7">Belongs to the Tom70 family.</text>
</comment>
<comment type="subcellular location">
    <subcellularLocation>
        <location evidence="1">Membrane</location>
        <topology evidence="1">Single-pass membrane protein</topology>
    </subcellularLocation>
</comment>
<evidence type="ECO:0000256" key="9">
    <source>
        <dbReference type="SAM" id="MobiDB-lite"/>
    </source>
</evidence>
<dbReference type="InterPro" id="IPR019734">
    <property type="entry name" value="TPR_rpt"/>
</dbReference>
<feature type="repeat" description="TPR" evidence="8">
    <location>
        <begin position="251"/>
        <end position="284"/>
    </location>
</feature>
<dbReference type="Pfam" id="PF13432">
    <property type="entry name" value="TPR_16"/>
    <property type="match status" value="2"/>
</dbReference>
<feature type="signal peptide" evidence="10">
    <location>
        <begin position="1"/>
        <end position="33"/>
    </location>
</feature>
<feature type="chain" id="PRO_5009285871" evidence="10">
    <location>
        <begin position="34"/>
        <end position="360"/>
    </location>
</feature>
<keyword evidence="5" id="KW-1133">Transmembrane helix</keyword>
<evidence type="ECO:0000256" key="8">
    <source>
        <dbReference type="PROSITE-ProRule" id="PRU00339"/>
    </source>
</evidence>
<dbReference type="PROSITE" id="PS50005">
    <property type="entry name" value="TPR"/>
    <property type="match status" value="1"/>
</dbReference>
<keyword evidence="3" id="KW-0677">Repeat</keyword>
<evidence type="ECO:0000256" key="6">
    <source>
        <dbReference type="ARBA" id="ARBA00023136"/>
    </source>
</evidence>
<accession>A0A1H5U8D4</accession>
<keyword evidence="6" id="KW-0472">Membrane</keyword>
<dbReference type="InterPro" id="IPR011990">
    <property type="entry name" value="TPR-like_helical_dom_sf"/>
</dbReference>
<dbReference type="Proteomes" id="UP000236728">
    <property type="component" value="Unassembled WGS sequence"/>
</dbReference>
<keyword evidence="12" id="KW-1185">Reference proteome</keyword>
<dbReference type="OrthoDB" id="114102at2"/>